<evidence type="ECO:0000256" key="2">
    <source>
        <dbReference type="SAM" id="Phobius"/>
    </source>
</evidence>
<evidence type="ECO:0000313" key="3">
    <source>
        <dbReference type="EMBL" id="GAA1717287.1"/>
    </source>
</evidence>
<protein>
    <recommendedName>
        <fullName evidence="5">Serine/threonine protein kinase</fullName>
    </recommendedName>
</protein>
<feature type="transmembrane region" description="Helical" evidence="2">
    <location>
        <begin position="149"/>
        <end position="169"/>
    </location>
</feature>
<feature type="region of interest" description="Disordered" evidence="1">
    <location>
        <begin position="285"/>
        <end position="357"/>
    </location>
</feature>
<feature type="compositionally biased region" description="Gly residues" evidence="1">
    <location>
        <begin position="135"/>
        <end position="145"/>
    </location>
</feature>
<feature type="region of interest" description="Disordered" evidence="1">
    <location>
        <begin position="174"/>
        <end position="212"/>
    </location>
</feature>
<feature type="compositionally biased region" description="Low complexity" evidence="1">
    <location>
        <begin position="181"/>
        <end position="208"/>
    </location>
</feature>
<keyword evidence="2" id="KW-1133">Transmembrane helix</keyword>
<comment type="caution">
    <text evidence="3">The sequence shown here is derived from an EMBL/GenBank/DDBJ whole genome shotgun (WGS) entry which is preliminary data.</text>
</comment>
<evidence type="ECO:0008006" key="5">
    <source>
        <dbReference type="Google" id="ProtNLM"/>
    </source>
</evidence>
<evidence type="ECO:0000313" key="4">
    <source>
        <dbReference type="Proteomes" id="UP001500383"/>
    </source>
</evidence>
<feature type="compositionally biased region" description="Basic and acidic residues" evidence="1">
    <location>
        <begin position="346"/>
        <end position="357"/>
    </location>
</feature>
<evidence type="ECO:0000256" key="1">
    <source>
        <dbReference type="SAM" id="MobiDB-lite"/>
    </source>
</evidence>
<proteinExistence type="predicted"/>
<dbReference type="EMBL" id="BAAAQG010000015">
    <property type="protein sequence ID" value="GAA1717287.1"/>
    <property type="molecule type" value="Genomic_DNA"/>
</dbReference>
<keyword evidence="2" id="KW-0812">Transmembrane</keyword>
<dbReference type="Proteomes" id="UP001500383">
    <property type="component" value="Unassembled WGS sequence"/>
</dbReference>
<accession>A0ABP4V918</accession>
<keyword evidence="2" id="KW-0472">Membrane</keyword>
<dbReference type="RefSeq" id="WP_344392982.1">
    <property type="nucleotide sequence ID" value="NZ_BAAAQG010000015.1"/>
</dbReference>
<feature type="compositionally biased region" description="Pro residues" evidence="1">
    <location>
        <begin position="289"/>
        <end position="313"/>
    </location>
</feature>
<feature type="compositionally biased region" description="Pro residues" evidence="1">
    <location>
        <begin position="109"/>
        <end position="127"/>
    </location>
</feature>
<keyword evidence="4" id="KW-1185">Reference proteome</keyword>
<sequence length="357" mass="36099">MTGPRDGDEGGTGGAGGTEGAGGGGEVDPPTVPNPTADPPTQQMPPADPPTQQMPPADPPTQQMPPADPPTEHLPPVEGDGTGTAWSQYPAGPAAAPLGAHPTGAPPISDMPPEPHVPPPGDVPPPVDGGDGWDDGGQGGEPGGGQTPWVIVALLLAVVLVAGLIVWLVSAGRGDRDPVATPTTTTETTTSTPRTTPRPTTPTTTGPPGVAERCSPEFVAEELGDDTTVRECDGRFLLVSGEDGDLELFSWREDTWEFLAEPTSEVCREQLEQLGVPDRFRRVFQPCEAPTPSPTTPSPTTPASPTSPTPPTAPTTVTTPPAPPGDPGAGGVEEGAAAGEDAAEDGGDRAGADVEES</sequence>
<reference evidence="4" key="1">
    <citation type="journal article" date="2019" name="Int. J. Syst. Evol. Microbiol.">
        <title>The Global Catalogue of Microorganisms (GCM) 10K type strain sequencing project: providing services to taxonomists for standard genome sequencing and annotation.</title>
        <authorList>
            <consortium name="The Broad Institute Genomics Platform"/>
            <consortium name="The Broad Institute Genome Sequencing Center for Infectious Disease"/>
            <person name="Wu L."/>
            <person name="Ma J."/>
        </authorList>
    </citation>
    <scope>NUCLEOTIDE SEQUENCE [LARGE SCALE GENOMIC DNA]</scope>
    <source>
        <strain evidence="4">JCM 16002</strain>
    </source>
</reference>
<name>A0ABP4V918_9ACTN</name>
<feature type="compositionally biased region" description="Pro residues" evidence="1">
    <location>
        <begin position="30"/>
        <end position="73"/>
    </location>
</feature>
<gene>
    <name evidence="3" type="ORF">GCM10009831_29040</name>
</gene>
<organism evidence="3 4">
    <name type="scientific">Dietzia cercidiphylli</name>
    <dbReference type="NCBI Taxonomy" id="498199"/>
    <lineage>
        <taxon>Bacteria</taxon>
        <taxon>Bacillati</taxon>
        <taxon>Actinomycetota</taxon>
        <taxon>Actinomycetes</taxon>
        <taxon>Mycobacteriales</taxon>
        <taxon>Dietziaceae</taxon>
        <taxon>Dietzia</taxon>
    </lineage>
</organism>
<feature type="region of interest" description="Disordered" evidence="1">
    <location>
        <begin position="1"/>
        <end position="145"/>
    </location>
</feature>
<feature type="compositionally biased region" description="Low complexity" evidence="1">
    <location>
        <begin position="90"/>
        <end position="107"/>
    </location>
</feature>
<feature type="compositionally biased region" description="Gly residues" evidence="1">
    <location>
        <begin position="10"/>
        <end position="26"/>
    </location>
</feature>